<dbReference type="Proteomes" id="UP000283841">
    <property type="component" value="Unassembled WGS sequence"/>
</dbReference>
<keyword evidence="3" id="KW-1185">Reference proteome</keyword>
<dbReference type="STRING" id="264951.A0A443HIJ3"/>
<evidence type="ECO:0000256" key="1">
    <source>
        <dbReference type="SAM" id="MobiDB-lite"/>
    </source>
</evidence>
<accession>A0A443HIJ3</accession>
<evidence type="ECO:0000313" key="2">
    <source>
        <dbReference type="EMBL" id="RWQ91577.1"/>
    </source>
</evidence>
<dbReference type="RefSeq" id="XP_028481222.1">
    <property type="nucleotide sequence ID" value="XM_028625280.1"/>
</dbReference>
<name>A0A443HIJ3_BYSSP</name>
<gene>
    <name evidence="2" type="ORF">C8Q69DRAFT_128497</name>
</gene>
<proteinExistence type="predicted"/>
<comment type="caution">
    <text evidence="2">The sequence shown here is derived from an EMBL/GenBank/DDBJ whole genome shotgun (WGS) entry which is preliminary data.</text>
</comment>
<dbReference type="AlphaFoldDB" id="A0A443HIJ3"/>
<dbReference type="EMBL" id="RCNU01000019">
    <property type="protein sequence ID" value="RWQ91577.1"/>
    <property type="molecule type" value="Genomic_DNA"/>
</dbReference>
<feature type="compositionally biased region" description="Low complexity" evidence="1">
    <location>
        <begin position="395"/>
        <end position="411"/>
    </location>
</feature>
<organism evidence="2 3">
    <name type="scientific">Byssochlamys spectabilis</name>
    <name type="common">Paecilomyces variotii</name>
    <dbReference type="NCBI Taxonomy" id="264951"/>
    <lineage>
        <taxon>Eukaryota</taxon>
        <taxon>Fungi</taxon>
        <taxon>Dikarya</taxon>
        <taxon>Ascomycota</taxon>
        <taxon>Pezizomycotina</taxon>
        <taxon>Eurotiomycetes</taxon>
        <taxon>Eurotiomycetidae</taxon>
        <taxon>Eurotiales</taxon>
        <taxon>Thermoascaceae</taxon>
        <taxon>Paecilomyces</taxon>
    </lineage>
</organism>
<protein>
    <submittedName>
        <fullName evidence="2">Uncharacterized protein</fullName>
    </submittedName>
</protein>
<feature type="compositionally biased region" description="Polar residues" evidence="1">
    <location>
        <begin position="432"/>
        <end position="461"/>
    </location>
</feature>
<feature type="region of interest" description="Disordered" evidence="1">
    <location>
        <begin position="370"/>
        <end position="490"/>
    </location>
</feature>
<dbReference type="OrthoDB" id="3357341at2759"/>
<dbReference type="GeneID" id="39594557"/>
<evidence type="ECO:0000313" key="3">
    <source>
        <dbReference type="Proteomes" id="UP000283841"/>
    </source>
</evidence>
<feature type="compositionally biased region" description="Basic and acidic residues" evidence="1">
    <location>
        <begin position="297"/>
        <end position="341"/>
    </location>
</feature>
<sequence length="490" mass="55875">MLDENLPTFYVKSNGGQQKHNATIYLCQHGNEPEPAYSLRHLDPALVESKNRYAVALYDPYVPDILYGEVLLIPEWTQPSLSQEAIRQNGGVPPPPEPILPTQFTIQLYNPDQQVIVRYKHKTWNTPASWEFEMPQKTFRQPSSSTLDRTQSDPAVSEVTPKLKFSWRKDGKLSKDLACFLAGKTTSPDGTKTKNREPDITISIFKAPKEITLYEPNLYRVDMEDFKGLEVVLMLGAVAIRDVFFTPLKAAFNVSDPVSAAMKRKNTPPLLAIKPVANGRPTNGQPQVPRIAVPQKDSPRPPRLDPRRQWEIEAENARLRQQQEAEVQEKKKRAEEEERRTKKLLEAEEKAKRKKQAEIDKETERLKRLYGQEEEQIRRQQQQQVPRPSLPPRPSNQRPAQHPAQHPHAAQGYYPVLGHAPGPYLNVPGGYSRTQSSVSFAAQPRPQSSLMSPTRIPQQQHQLKEKRSSFFGLRRKSDDNKLAKKKSAVF</sequence>
<feature type="region of interest" description="Disordered" evidence="1">
    <location>
        <begin position="272"/>
        <end position="341"/>
    </location>
</feature>
<reference evidence="2 3" key="1">
    <citation type="journal article" date="2018" name="Front. Microbiol.">
        <title>Genomic and genetic insights into a cosmopolitan fungus, Paecilomyces variotii (Eurotiales).</title>
        <authorList>
            <person name="Urquhart A.S."/>
            <person name="Mondo S.J."/>
            <person name="Makela M.R."/>
            <person name="Hane J.K."/>
            <person name="Wiebenga A."/>
            <person name="He G."/>
            <person name="Mihaltcheva S."/>
            <person name="Pangilinan J."/>
            <person name="Lipzen A."/>
            <person name="Barry K."/>
            <person name="de Vries R.P."/>
            <person name="Grigoriev I.V."/>
            <person name="Idnurm A."/>
        </authorList>
    </citation>
    <scope>NUCLEOTIDE SEQUENCE [LARGE SCALE GENOMIC DNA]</scope>
    <source>
        <strain evidence="2 3">CBS 101075</strain>
    </source>
</reference>
<dbReference type="VEuPathDB" id="FungiDB:C8Q69DRAFT_128497"/>